<dbReference type="RefSeq" id="XP_027337007.1">
    <property type="nucleotide sequence ID" value="XM_027481206.1"/>
</dbReference>
<accession>A0A8B8JZR4</accession>
<proteinExistence type="predicted"/>
<dbReference type="Proteomes" id="UP000694853">
    <property type="component" value="Unplaced"/>
</dbReference>
<dbReference type="AlphaFoldDB" id="A0A8B8JZR4"/>
<dbReference type="InterPro" id="IPR032675">
    <property type="entry name" value="LRR_dom_sf"/>
</dbReference>
<feature type="region of interest" description="Disordered" evidence="1">
    <location>
        <begin position="1"/>
        <end position="46"/>
    </location>
</feature>
<evidence type="ECO:0000313" key="3">
    <source>
        <dbReference type="Proteomes" id="UP000694853"/>
    </source>
</evidence>
<reference evidence="3" key="1">
    <citation type="journal article" date="2019" name="Toxins">
        <title>Detection of Abrin-Like and Prepropulchellin-Like Toxin Genes and Transcripts Using Whole Genome Sequencing and Full-Length Transcript Sequencing of Abrus precatorius.</title>
        <authorList>
            <person name="Hovde B.T."/>
            <person name="Daligault H.E."/>
            <person name="Hanschen E.R."/>
            <person name="Kunde Y.A."/>
            <person name="Johnson M.B."/>
            <person name="Starkenburg S.R."/>
            <person name="Johnson S.L."/>
        </authorList>
    </citation>
    <scope>NUCLEOTIDE SEQUENCE [LARGE SCALE GENOMIC DNA]</scope>
</reference>
<dbReference type="GeneID" id="113850626"/>
<organism evidence="3 4">
    <name type="scientific">Abrus precatorius</name>
    <name type="common">Indian licorice</name>
    <name type="synonym">Glycine abrus</name>
    <dbReference type="NCBI Taxonomy" id="3816"/>
    <lineage>
        <taxon>Eukaryota</taxon>
        <taxon>Viridiplantae</taxon>
        <taxon>Streptophyta</taxon>
        <taxon>Embryophyta</taxon>
        <taxon>Tracheophyta</taxon>
        <taxon>Spermatophyta</taxon>
        <taxon>Magnoliopsida</taxon>
        <taxon>eudicotyledons</taxon>
        <taxon>Gunneridae</taxon>
        <taxon>Pentapetalae</taxon>
        <taxon>rosids</taxon>
        <taxon>fabids</taxon>
        <taxon>Fabales</taxon>
        <taxon>Fabaceae</taxon>
        <taxon>Papilionoideae</taxon>
        <taxon>50 kb inversion clade</taxon>
        <taxon>NPAAA clade</taxon>
        <taxon>indigoferoid/millettioid clade</taxon>
        <taxon>Abreae</taxon>
        <taxon>Abrus</taxon>
    </lineage>
</organism>
<feature type="compositionally biased region" description="Polar residues" evidence="1">
    <location>
        <begin position="15"/>
        <end position="31"/>
    </location>
</feature>
<dbReference type="Pfam" id="PF25019">
    <property type="entry name" value="LRR_R13L1-DRL21"/>
    <property type="match status" value="1"/>
</dbReference>
<evidence type="ECO:0000256" key="1">
    <source>
        <dbReference type="SAM" id="MobiDB-lite"/>
    </source>
</evidence>
<gene>
    <name evidence="4" type="primary">LOC113850626</name>
</gene>
<dbReference type="OrthoDB" id="5279713at2759"/>
<name>A0A8B8JZR4_ABRPR</name>
<protein>
    <submittedName>
        <fullName evidence="4">Disease resistance protein RGA3</fullName>
    </submittedName>
</protein>
<dbReference type="KEGG" id="aprc:113850626"/>
<dbReference type="SUPFAM" id="SSF52058">
    <property type="entry name" value="L domain-like"/>
    <property type="match status" value="1"/>
</dbReference>
<keyword evidence="3" id="KW-1185">Reference proteome</keyword>
<evidence type="ECO:0000259" key="2">
    <source>
        <dbReference type="Pfam" id="PF25019"/>
    </source>
</evidence>
<dbReference type="PANTHER" id="PTHR47186">
    <property type="entry name" value="LEUCINE-RICH REPEAT-CONTAINING PROTEIN 57"/>
    <property type="match status" value="1"/>
</dbReference>
<dbReference type="Gene3D" id="3.80.10.10">
    <property type="entry name" value="Ribonuclease Inhibitor"/>
    <property type="match status" value="2"/>
</dbReference>
<evidence type="ECO:0000313" key="4">
    <source>
        <dbReference type="RefSeq" id="XP_027337007.1"/>
    </source>
</evidence>
<reference evidence="4" key="2">
    <citation type="submission" date="2025-08" db="UniProtKB">
        <authorList>
            <consortium name="RefSeq"/>
        </authorList>
    </citation>
    <scope>IDENTIFICATION</scope>
    <source>
        <tissue evidence="4">Young leaves</tissue>
    </source>
</reference>
<sequence length="503" mass="56858">MVSNPGYVAPPPSLPTTHATQPPSTQDTGEGSTAVPAVSGQQSSQTQASSRSLLTLRWDGFTCWIPPQKGLHQVTDTIKKILFDSIGKLKHLRYLDITDCFSVIGIPVGLGKLCWLQFLSIFAVGDSQETKYGTLNELKDLNLRGELIIQDLDRVRDVALESHDVNLKEKKFLRSLTLNWSPYEDCNSDSLQLLENLQPHRNLKCLYVYHYPGLLFPNWLSLLTNVVDITLFGFDSCRCLPPLEHLPSLKSLLMKCLFELEYIYLYEDGFAVTFFPYLESLTVEICPKFMGWRRRGDDINDSHNLSLLLSFPHLSRLIVSECPQLTCMPTFPNVKILHWDECSAEPLIATLNSTCSADSSSSAVPLSMLKQLTISGPMNLPKGWMQNLTSLESLEIRRCESETLEEFEDDTNCLPSLRKISIYECGRLKVLPDWICNLSSLQRIKIYGCPNLASLPEGMSSLTNLKIFEVRECSLLIEECRRETSVVSRQIAHIPQIIVRDYL</sequence>
<dbReference type="InterPro" id="IPR056789">
    <property type="entry name" value="LRR_R13L1-DRL21"/>
</dbReference>
<dbReference type="PANTHER" id="PTHR47186:SF13">
    <property type="entry name" value="DISEASE RESISTANCE PROTEIN RGA3"/>
    <property type="match status" value="1"/>
</dbReference>
<dbReference type="SUPFAM" id="SSF52047">
    <property type="entry name" value="RNI-like"/>
    <property type="match status" value="1"/>
</dbReference>
<feature type="domain" description="R13L1/DRL21-like LRR repeat region" evidence="2">
    <location>
        <begin position="135"/>
        <end position="255"/>
    </location>
</feature>